<dbReference type="SUPFAM" id="SSF48019">
    <property type="entry name" value="post-AAA+ oligomerization domain-like"/>
    <property type="match status" value="1"/>
</dbReference>
<evidence type="ECO:0000256" key="1">
    <source>
        <dbReference type="ARBA" id="ARBA00012417"/>
    </source>
</evidence>
<evidence type="ECO:0000256" key="5">
    <source>
        <dbReference type="ARBA" id="ARBA00022932"/>
    </source>
</evidence>
<evidence type="ECO:0000256" key="4">
    <source>
        <dbReference type="ARBA" id="ARBA00022705"/>
    </source>
</evidence>
<dbReference type="Gene3D" id="1.10.8.60">
    <property type="match status" value="1"/>
</dbReference>
<keyword evidence="4" id="KW-0235">DNA replication</keyword>
<sequence length="311" mass="33903">MILAFTGDPFLAYEALLQEAKVRGLFPRLLPPQPALVVQEASGGLFGPSGALVDLREISEGEWKPLKEALEPLPEMAVVLLLDPKPTAARSKWYGKERIREHPTPQGKDLVRWIENRAKAMGLKTNAAIHQYLASLLGSRSSAENPALGLEALQRELDKLTLVTPPITLEKVQALVALEAPISGFDLVRAVTEGKVSAAFRQLQGLMERGEDPIRILGALSWQYAKLARAWAHLNEDPLLGESEAASLLGMHPYAAKQTLALAKSVDAEMLDRALETLVKAEQAAKTGRDPRLALEKAVAELSAQARLLKR</sequence>
<dbReference type="InterPro" id="IPR005790">
    <property type="entry name" value="DNA_polIII_delta"/>
</dbReference>
<dbReference type="Pfam" id="PF21694">
    <property type="entry name" value="DNA_pol3_delta_C"/>
    <property type="match status" value="1"/>
</dbReference>
<evidence type="ECO:0000259" key="8">
    <source>
        <dbReference type="Pfam" id="PF21694"/>
    </source>
</evidence>
<dbReference type="EMBL" id="CP002042">
    <property type="protein sequence ID" value="ADH64376.1"/>
    <property type="molecule type" value="Genomic_DNA"/>
</dbReference>
<evidence type="ECO:0000256" key="6">
    <source>
        <dbReference type="ARBA" id="ARBA00034754"/>
    </source>
</evidence>
<accession>D7BB02</accession>
<dbReference type="InterPro" id="IPR008921">
    <property type="entry name" value="DNA_pol3_clamp-load_cplx_C"/>
</dbReference>
<evidence type="ECO:0000256" key="7">
    <source>
        <dbReference type="ARBA" id="ARBA00049244"/>
    </source>
</evidence>
<dbReference type="GO" id="GO:0003677">
    <property type="term" value="F:DNA binding"/>
    <property type="evidence" value="ECO:0007669"/>
    <property type="project" value="InterPro"/>
</dbReference>
<dbReference type="STRING" id="526227.Mesil_2524"/>
<name>D7BB02_ALLS1</name>
<keyword evidence="3" id="KW-0548">Nucleotidyltransferase</keyword>
<gene>
    <name evidence="9" type="ordered locus">Mesil_2524</name>
</gene>
<dbReference type="PANTHER" id="PTHR34388:SF1">
    <property type="entry name" value="DNA POLYMERASE III SUBUNIT DELTA"/>
    <property type="match status" value="1"/>
</dbReference>
<reference evidence="9 10" key="1">
    <citation type="journal article" date="2010" name="Stand. Genomic Sci.">
        <title>Complete genome sequence of Meiothermus silvanus type strain (VI-R2).</title>
        <authorList>
            <person name="Sikorski J."/>
            <person name="Tindall B.J."/>
            <person name="Lowry S."/>
            <person name="Lucas S."/>
            <person name="Nolan M."/>
            <person name="Copeland A."/>
            <person name="Glavina Del Rio T."/>
            <person name="Tice H."/>
            <person name="Cheng J.F."/>
            <person name="Han C."/>
            <person name="Pitluck S."/>
            <person name="Liolios K."/>
            <person name="Ivanova N."/>
            <person name="Mavromatis K."/>
            <person name="Mikhailova N."/>
            <person name="Pati A."/>
            <person name="Goodwin L."/>
            <person name="Chen A."/>
            <person name="Palaniappan K."/>
            <person name="Land M."/>
            <person name="Hauser L."/>
            <person name="Chang Y.J."/>
            <person name="Jeffries C.D."/>
            <person name="Rohde M."/>
            <person name="Goker M."/>
            <person name="Woyke T."/>
            <person name="Bristow J."/>
            <person name="Eisen J.A."/>
            <person name="Markowitz V."/>
            <person name="Hugenholtz P."/>
            <person name="Kyrpides N.C."/>
            <person name="Klenk H.P."/>
            <person name="Lapidus A."/>
        </authorList>
    </citation>
    <scope>NUCLEOTIDE SEQUENCE [LARGE SCALE GENOMIC DNA]</scope>
    <source>
        <strain evidence="10">ATCC 700542 / DSM 9946 / VI-R2</strain>
    </source>
</reference>
<dbReference type="OrthoDB" id="30830at2"/>
<evidence type="ECO:0000256" key="3">
    <source>
        <dbReference type="ARBA" id="ARBA00022695"/>
    </source>
</evidence>
<dbReference type="RefSeq" id="WP_013158917.1">
    <property type="nucleotide sequence ID" value="NC_014212.1"/>
</dbReference>
<protein>
    <recommendedName>
        <fullName evidence="1">DNA-directed DNA polymerase</fullName>
        <ecNumber evidence="1">2.7.7.7</ecNumber>
    </recommendedName>
</protein>
<evidence type="ECO:0000256" key="2">
    <source>
        <dbReference type="ARBA" id="ARBA00022679"/>
    </source>
</evidence>
<dbReference type="eggNOG" id="COG1466">
    <property type="taxonomic scope" value="Bacteria"/>
</dbReference>
<dbReference type="KEGG" id="msv:Mesil_2524"/>
<feature type="domain" description="DNA polymerase III delta subunit-like C-terminal" evidence="8">
    <location>
        <begin position="185"/>
        <end position="300"/>
    </location>
</feature>
<organism evidence="9 10">
    <name type="scientific">Allomeiothermus silvanus (strain ATCC 700542 / DSM 9946 / NBRC 106475 / NCIMB 13440 / VI-R2)</name>
    <name type="common">Thermus silvanus</name>
    <dbReference type="NCBI Taxonomy" id="526227"/>
    <lineage>
        <taxon>Bacteria</taxon>
        <taxon>Thermotogati</taxon>
        <taxon>Deinococcota</taxon>
        <taxon>Deinococci</taxon>
        <taxon>Thermales</taxon>
        <taxon>Thermaceae</taxon>
        <taxon>Allomeiothermus</taxon>
    </lineage>
</organism>
<keyword evidence="5" id="KW-0239">DNA-directed DNA polymerase</keyword>
<dbReference type="GO" id="GO:0009360">
    <property type="term" value="C:DNA polymerase III complex"/>
    <property type="evidence" value="ECO:0007669"/>
    <property type="project" value="TreeGrafter"/>
</dbReference>
<comment type="similarity">
    <text evidence="6">Belongs to the DNA polymerase HolA subunit family.</text>
</comment>
<dbReference type="Gene3D" id="1.20.272.10">
    <property type="match status" value="1"/>
</dbReference>
<dbReference type="Proteomes" id="UP000001916">
    <property type="component" value="Chromosome"/>
</dbReference>
<dbReference type="InterPro" id="IPR048466">
    <property type="entry name" value="DNA_pol3_delta-like_C"/>
</dbReference>
<proteinExistence type="inferred from homology"/>
<dbReference type="EC" id="2.7.7.7" evidence="1"/>
<evidence type="ECO:0000313" key="9">
    <source>
        <dbReference type="EMBL" id="ADH64376.1"/>
    </source>
</evidence>
<dbReference type="AlphaFoldDB" id="D7BB02"/>
<keyword evidence="2" id="KW-0808">Transferase</keyword>
<comment type="catalytic activity">
    <reaction evidence="7">
        <text>DNA(n) + a 2'-deoxyribonucleoside 5'-triphosphate = DNA(n+1) + diphosphate</text>
        <dbReference type="Rhea" id="RHEA:22508"/>
        <dbReference type="Rhea" id="RHEA-COMP:17339"/>
        <dbReference type="Rhea" id="RHEA-COMP:17340"/>
        <dbReference type="ChEBI" id="CHEBI:33019"/>
        <dbReference type="ChEBI" id="CHEBI:61560"/>
        <dbReference type="ChEBI" id="CHEBI:173112"/>
        <dbReference type="EC" id="2.7.7.7"/>
    </reaction>
</comment>
<evidence type="ECO:0000313" key="10">
    <source>
        <dbReference type="Proteomes" id="UP000001916"/>
    </source>
</evidence>
<dbReference type="GO" id="GO:0003887">
    <property type="term" value="F:DNA-directed DNA polymerase activity"/>
    <property type="evidence" value="ECO:0007669"/>
    <property type="project" value="UniProtKB-KW"/>
</dbReference>
<dbReference type="PANTHER" id="PTHR34388">
    <property type="entry name" value="DNA POLYMERASE III SUBUNIT DELTA"/>
    <property type="match status" value="1"/>
</dbReference>
<keyword evidence="10" id="KW-1185">Reference proteome</keyword>
<dbReference type="GO" id="GO:0006261">
    <property type="term" value="P:DNA-templated DNA replication"/>
    <property type="evidence" value="ECO:0007669"/>
    <property type="project" value="TreeGrafter"/>
</dbReference>
<dbReference type="NCBIfam" id="TIGR01128">
    <property type="entry name" value="holA"/>
    <property type="match status" value="1"/>
</dbReference>
<dbReference type="HOGENOM" id="CLU_926597_0_0_0"/>